<evidence type="ECO:0000313" key="14">
    <source>
        <dbReference type="Proteomes" id="UP001236585"/>
    </source>
</evidence>
<keyword evidence="5 9" id="KW-0547">Nucleotide-binding</keyword>
<dbReference type="SUPFAM" id="SSF56112">
    <property type="entry name" value="Protein kinase-like (PK-like)"/>
    <property type="match status" value="1"/>
</dbReference>
<dbReference type="InterPro" id="IPR017441">
    <property type="entry name" value="Protein_kinase_ATP_BS"/>
</dbReference>
<evidence type="ECO:0000256" key="7">
    <source>
        <dbReference type="ARBA" id="ARBA00022840"/>
    </source>
</evidence>
<keyword evidence="7 9" id="KW-0067">ATP-binding</keyword>
<gene>
    <name evidence="13" type="ORF">PT015_14285</name>
</gene>
<dbReference type="InterPro" id="IPR000719">
    <property type="entry name" value="Prot_kinase_dom"/>
</dbReference>
<feature type="repeat" description="NHL" evidence="8">
    <location>
        <begin position="679"/>
        <end position="709"/>
    </location>
</feature>
<evidence type="ECO:0000256" key="11">
    <source>
        <dbReference type="SAM" id="Phobius"/>
    </source>
</evidence>
<dbReference type="PANTHER" id="PTHR43289">
    <property type="entry name" value="MITOGEN-ACTIVATED PROTEIN KINASE KINASE KINASE 20-RELATED"/>
    <property type="match status" value="1"/>
</dbReference>
<evidence type="ECO:0000313" key="13">
    <source>
        <dbReference type="EMBL" id="WIM86092.1"/>
    </source>
</evidence>
<dbReference type="EC" id="2.7.11.1" evidence="1"/>
<keyword evidence="14" id="KW-1185">Reference proteome</keyword>
<keyword evidence="11" id="KW-1133">Transmembrane helix</keyword>
<dbReference type="Gene3D" id="3.30.200.20">
    <property type="entry name" value="Phosphorylase Kinase, domain 1"/>
    <property type="match status" value="1"/>
</dbReference>
<evidence type="ECO:0000256" key="8">
    <source>
        <dbReference type="PROSITE-ProRule" id="PRU00504"/>
    </source>
</evidence>
<feature type="repeat" description="NHL" evidence="8">
    <location>
        <begin position="542"/>
        <end position="583"/>
    </location>
</feature>
<feature type="repeat" description="NHL" evidence="8">
    <location>
        <begin position="506"/>
        <end position="541"/>
    </location>
</feature>
<dbReference type="InterPro" id="IPR011009">
    <property type="entry name" value="Kinase-like_dom_sf"/>
</dbReference>
<evidence type="ECO:0000256" key="5">
    <source>
        <dbReference type="ARBA" id="ARBA00022741"/>
    </source>
</evidence>
<keyword evidence="6 13" id="KW-0418">Kinase</keyword>
<feature type="binding site" evidence="9">
    <location>
        <position position="46"/>
    </location>
    <ligand>
        <name>ATP</name>
        <dbReference type="ChEBI" id="CHEBI:30616"/>
    </ligand>
</feature>
<name>A0ABY8VVA3_9MYCO</name>
<dbReference type="InterPro" id="IPR008271">
    <property type="entry name" value="Ser/Thr_kinase_AS"/>
</dbReference>
<dbReference type="EMBL" id="CP126981">
    <property type="protein sequence ID" value="WIM86092.1"/>
    <property type="molecule type" value="Genomic_DNA"/>
</dbReference>
<dbReference type="Gene3D" id="2.120.10.30">
    <property type="entry name" value="TolB, C-terminal domain"/>
    <property type="match status" value="1"/>
</dbReference>
<evidence type="ECO:0000256" key="1">
    <source>
        <dbReference type="ARBA" id="ARBA00012513"/>
    </source>
</evidence>
<protein>
    <recommendedName>
        <fullName evidence="1">non-specific serine/threonine protein kinase</fullName>
        <ecNumber evidence="1">2.7.11.1</ecNumber>
    </recommendedName>
</protein>
<evidence type="ECO:0000256" key="6">
    <source>
        <dbReference type="ARBA" id="ARBA00022777"/>
    </source>
</evidence>
<feature type="compositionally biased region" description="Low complexity" evidence="10">
    <location>
        <begin position="390"/>
        <end position="402"/>
    </location>
</feature>
<dbReference type="SUPFAM" id="SSF101898">
    <property type="entry name" value="NHL repeat"/>
    <property type="match status" value="1"/>
</dbReference>
<sequence length="713" mass="74720">MTTGQQNSRVGSWFGPYRLNRLLGRGGMGEVYEAEDTRKGRVVALKLISPDFSNDPMYRERMQREAGAAGRLTEPHVVPIHDYGEINGQLYLDMRLIDGESLAAALSRTGPMSAPRAVAIVRQVAAALDAAHANGIIHRDVKPENILITGDDFAYLVDFGIARAGEDAGVTQAGMAIGTYRYMAPERFSDSEVTYRSDIYSLACVLGECLIGAPPFRGESVERLVAAHLMEPVPRPSQLLPGRVPPALDEVLAKGMAKNPADRYRSAGELAQAALHALTNTEQHQAKSIIQQTEAAAGEHTSMRPAPSDPGNGGWRSPPTAMSGGGYPAPPTTGFSTGGHPAPPTTGFSTGGHPAPPTTGFRTGEHSAPPTGIAPARRTPPPADTGGWAGPPTGIAPAARTPAPAPRAPDFHPQSQEQPNKRKLWLILGAAAAAVLLAVVAVFVFKPDKGPAAEACGQNVLPFNGLTFRLSPGAVAVDSAGAIYVTNQGMYGRVVKLSPGSDTPAVLPFTGLYQPQGVAVDSSGAVYVTDFNHRVVMMASGSNSQTELPFTGLSFPEGVTVDKAGNVYVADRGNDRVMKLPAGSKTPEVLPFDGLDNPDGVAVNDAGDVFVTDTDNNRVLKLASGSTEQTVLPFTGVSVPWGIAVNAAGDVYVSEHDDNQVVKLPANATAPTPLTLNGLNTPLQLAVDKDGNLYIADRGNDRVVKLHVAGCSS</sequence>
<keyword evidence="2" id="KW-0723">Serine/threonine-protein kinase</keyword>
<dbReference type="PROSITE" id="PS51125">
    <property type="entry name" value="NHL"/>
    <property type="match status" value="5"/>
</dbReference>
<reference evidence="13 14" key="1">
    <citation type="journal article" date="2023" name="Microbiol. Resour. Announc.">
        <title>Complete Genome Sequence of Mycobacterium wuenschmanii, a novel Nontuberculous Mycobacterium Isolated from a captive population of Amazon Milk Frogs.</title>
        <authorList>
            <person name="Hicks J."/>
            <person name="Zeineldin M."/>
            <person name="Ward H."/>
            <person name="Wuenschmann A."/>
            <person name="Camp P."/>
            <person name="Farrell D."/>
            <person name="Lehman K."/>
            <person name="Thacker T."/>
            <person name="Cuthbert E."/>
        </authorList>
    </citation>
    <scope>NUCLEOTIDE SEQUENCE [LARGE SCALE GENOMIC DNA]</scope>
    <source>
        <strain evidence="13 14">Wuenschmanii</strain>
    </source>
</reference>
<feature type="domain" description="Protein kinase" evidence="12">
    <location>
        <begin position="17"/>
        <end position="279"/>
    </location>
</feature>
<evidence type="ECO:0000259" key="12">
    <source>
        <dbReference type="PROSITE" id="PS50011"/>
    </source>
</evidence>
<dbReference type="CDD" id="cd14952">
    <property type="entry name" value="NHL_PKND_like"/>
    <property type="match status" value="1"/>
</dbReference>
<evidence type="ECO:0000256" key="3">
    <source>
        <dbReference type="ARBA" id="ARBA00022679"/>
    </source>
</evidence>
<feature type="transmembrane region" description="Helical" evidence="11">
    <location>
        <begin position="424"/>
        <end position="445"/>
    </location>
</feature>
<keyword evidence="11" id="KW-0812">Transmembrane</keyword>
<dbReference type="PROSITE" id="PS00108">
    <property type="entry name" value="PROTEIN_KINASE_ST"/>
    <property type="match status" value="1"/>
</dbReference>
<evidence type="ECO:0000256" key="10">
    <source>
        <dbReference type="SAM" id="MobiDB-lite"/>
    </source>
</evidence>
<dbReference type="InterPro" id="IPR011042">
    <property type="entry name" value="6-blade_b-propeller_TolB-like"/>
</dbReference>
<feature type="compositionally biased region" description="Polar residues" evidence="10">
    <location>
        <begin position="282"/>
        <end position="294"/>
    </location>
</feature>
<dbReference type="PROSITE" id="PS00107">
    <property type="entry name" value="PROTEIN_KINASE_ATP"/>
    <property type="match status" value="1"/>
</dbReference>
<dbReference type="SMART" id="SM00220">
    <property type="entry name" value="S_TKc"/>
    <property type="match status" value="1"/>
</dbReference>
<dbReference type="PROSITE" id="PS50011">
    <property type="entry name" value="PROTEIN_KINASE_DOM"/>
    <property type="match status" value="1"/>
</dbReference>
<organism evidence="13 14">
    <name type="scientific">Candidatus Mycobacterium wuenschmannii</name>
    <dbReference type="NCBI Taxonomy" id="3027808"/>
    <lineage>
        <taxon>Bacteria</taxon>
        <taxon>Bacillati</taxon>
        <taxon>Actinomycetota</taxon>
        <taxon>Actinomycetes</taxon>
        <taxon>Mycobacteriales</taxon>
        <taxon>Mycobacteriaceae</taxon>
        <taxon>Mycobacterium</taxon>
    </lineage>
</organism>
<feature type="repeat" description="NHL" evidence="8">
    <location>
        <begin position="589"/>
        <end position="625"/>
    </location>
</feature>
<feature type="compositionally biased region" description="Low complexity" evidence="10">
    <location>
        <begin position="368"/>
        <end position="377"/>
    </location>
</feature>
<evidence type="ECO:0000256" key="9">
    <source>
        <dbReference type="PROSITE-ProRule" id="PRU10141"/>
    </source>
</evidence>
<proteinExistence type="predicted"/>
<dbReference type="InterPro" id="IPR035016">
    <property type="entry name" value="NHL_PKND"/>
</dbReference>
<dbReference type="Pfam" id="PF00069">
    <property type="entry name" value="Pkinase"/>
    <property type="match status" value="1"/>
</dbReference>
<accession>A0ABY8VVA3</accession>
<dbReference type="RefSeq" id="WP_285185293.1">
    <property type="nucleotide sequence ID" value="NZ_CP126981.1"/>
</dbReference>
<dbReference type="GO" id="GO:0016301">
    <property type="term" value="F:kinase activity"/>
    <property type="evidence" value="ECO:0007669"/>
    <property type="project" value="UniProtKB-KW"/>
</dbReference>
<dbReference type="PANTHER" id="PTHR43289:SF6">
    <property type="entry name" value="SERINE_THREONINE-PROTEIN KINASE NEKL-3"/>
    <property type="match status" value="1"/>
</dbReference>
<keyword evidence="4" id="KW-0677">Repeat</keyword>
<dbReference type="Gene3D" id="1.10.510.10">
    <property type="entry name" value="Transferase(Phosphotransferase) domain 1"/>
    <property type="match status" value="1"/>
</dbReference>
<evidence type="ECO:0000256" key="4">
    <source>
        <dbReference type="ARBA" id="ARBA00022737"/>
    </source>
</evidence>
<dbReference type="Pfam" id="PF01436">
    <property type="entry name" value="NHL"/>
    <property type="match status" value="4"/>
</dbReference>
<dbReference type="InterPro" id="IPR001258">
    <property type="entry name" value="NHL_repeat"/>
</dbReference>
<evidence type="ECO:0000256" key="2">
    <source>
        <dbReference type="ARBA" id="ARBA00022527"/>
    </source>
</evidence>
<keyword evidence="3" id="KW-0808">Transferase</keyword>
<keyword evidence="11" id="KW-0472">Membrane</keyword>
<dbReference type="CDD" id="cd14014">
    <property type="entry name" value="STKc_PknB_like"/>
    <property type="match status" value="1"/>
</dbReference>
<dbReference type="Proteomes" id="UP001236585">
    <property type="component" value="Chromosome"/>
</dbReference>
<feature type="repeat" description="NHL" evidence="8">
    <location>
        <begin position="626"/>
        <end position="667"/>
    </location>
</feature>
<feature type="region of interest" description="Disordered" evidence="10">
    <location>
        <begin position="282"/>
        <end position="418"/>
    </location>
</feature>